<accession>A0A0G1RJ30</accession>
<evidence type="ECO:0000313" key="2">
    <source>
        <dbReference type="EMBL" id="KKU57319.1"/>
    </source>
</evidence>
<evidence type="ECO:0000256" key="1">
    <source>
        <dbReference type="SAM" id="Phobius"/>
    </source>
</evidence>
<keyword evidence="1" id="KW-0472">Membrane</keyword>
<dbReference type="InterPro" id="IPR043993">
    <property type="entry name" value="T4SS_pilin"/>
</dbReference>
<evidence type="ECO:0000313" key="3">
    <source>
        <dbReference type="Proteomes" id="UP000034307"/>
    </source>
</evidence>
<keyword evidence="1" id="KW-1133">Transmembrane helix</keyword>
<reference evidence="2 3" key="1">
    <citation type="journal article" date="2015" name="Nature">
        <title>rRNA introns, odd ribosomes, and small enigmatic genomes across a large radiation of phyla.</title>
        <authorList>
            <person name="Brown C.T."/>
            <person name="Hug L.A."/>
            <person name="Thomas B.C."/>
            <person name="Sharon I."/>
            <person name="Castelle C.J."/>
            <person name="Singh A."/>
            <person name="Wilkins M.J."/>
            <person name="Williams K.H."/>
            <person name="Banfield J.F."/>
        </authorList>
    </citation>
    <scope>NUCLEOTIDE SEQUENCE [LARGE SCALE GENOMIC DNA]</scope>
</reference>
<name>A0A0G1RJ30_9BACT</name>
<protein>
    <submittedName>
        <fullName evidence="2">Uncharacterized protein</fullName>
    </submittedName>
</protein>
<proteinExistence type="predicted"/>
<dbReference type="Proteomes" id="UP000034307">
    <property type="component" value="Unassembled WGS sequence"/>
</dbReference>
<dbReference type="Pfam" id="PF18895">
    <property type="entry name" value="T4SS_pilin"/>
    <property type="match status" value="1"/>
</dbReference>
<organism evidence="2 3">
    <name type="scientific">Candidatus Amesbacteria bacterium GW2011_GWA2_47_11b</name>
    <dbReference type="NCBI Taxonomy" id="1618358"/>
    <lineage>
        <taxon>Bacteria</taxon>
        <taxon>Candidatus Amesiibacteriota</taxon>
    </lineage>
</organism>
<dbReference type="EMBL" id="LCNO01000019">
    <property type="protein sequence ID" value="KKU57319.1"/>
    <property type="molecule type" value="Genomic_DNA"/>
</dbReference>
<dbReference type="STRING" id="1618358.UX80_C0019G0011"/>
<keyword evidence="1" id="KW-0812">Transmembrane</keyword>
<comment type="caution">
    <text evidence="2">The sequence shown here is derived from an EMBL/GenBank/DDBJ whole genome shotgun (WGS) entry which is preliminary data.</text>
</comment>
<dbReference type="AlphaFoldDB" id="A0A0G1RJ30"/>
<feature type="transmembrane region" description="Helical" evidence="1">
    <location>
        <begin position="57"/>
        <end position="80"/>
    </location>
</feature>
<sequence length="126" mass="13785">MTSSLIAQLQLPRYDFDVITRGGSVSDIFTKPFIRDFVDFFNPSNPISSLGFLMSRIIPFTIVTAGLIFFFQLISAGFSYMTAAGDSAKIQAAHKNLINALIGLLVVISAFFLAQIIQVVFGITLL</sequence>
<gene>
    <name evidence="2" type="ORF">UX80_C0019G0011</name>
</gene>
<feature type="transmembrane region" description="Helical" evidence="1">
    <location>
        <begin position="101"/>
        <end position="125"/>
    </location>
</feature>